<dbReference type="InterPro" id="IPR002509">
    <property type="entry name" value="NODB_dom"/>
</dbReference>
<dbReference type="GO" id="GO:0016810">
    <property type="term" value="F:hydrolase activity, acting on carbon-nitrogen (but not peptide) bonds"/>
    <property type="evidence" value="ECO:0007669"/>
    <property type="project" value="InterPro"/>
</dbReference>
<dbReference type="PROSITE" id="PS51677">
    <property type="entry name" value="NODB"/>
    <property type="match status" value="1"/>
</dbReference>
<dbReference type="RefSeq" id="WP_188337581.1">
    <property type="nucleotide sequence ID" value="NZ_CP061281.1"/>
</dbReference>
<accession>A0A7H1B822</accession>
<dbReference type="PANTHER" id="PTHR34216:SF3">
    <property type="entry name" value="POLY-BETA-1,6-N-ACETYL-D-GLUCOSAMINE N-DEACETYLASE"/>
    <property type="match status" value="1"/>
</dbReference>
<dbReference type="PANTHER" id="PTHR34216">
    <property type="match status" value="1"/>
</dbReference>
<dbReference type="Pfam" id="PF01522">
    <property type="entry name" value="Polysacc_deac_1"/>
    <property type="match status" value="1"/>
</dbReference>
<reference evidence="4 5" key="1">
    <citation type="submission" date="2020-09" db="EMBL/GenBank/DDBJ databases">
        <title>A novel species.</title>
        <authorList>
            <person name="Gao J."/>
        </authorList>
    </citation>
    <scope>NUCLEOTIDE SEQUENCE [LARGE SCALE GENOMIC DNA]</scope>
    <source>
        <strain evidence="4 5">CRXT-Y-14</strain>
    </source>
</reference>
<dbReference type="GO" id="GO:0005975">
    <property type="term" value="P:carbohydrate metabolic process"/>
    <property type="evidence" value="ECO:0007669"/>
    <property type="project" value="InterPro"/>
</dbReference>
<name>A0A7H1B822_9ACTN</name>
<evidence type="ECO:0000256" key="2">
    <source>
        <dbReference type="ARBA" id="ARBA00022729"/>
    </source>
</evidence>
<comment type="subcellular location">
    <subcellularLocation>
        <location evidence="1">Secreted</location>
    </subcellularLocation>
</comment>
<dbReference type="InterPro" id="IPR051398">
    <property type="entry name" value="Polysacch_Deacetylase"/>
</dbReference>
<dbReference type="InterPro" id="IPR011330">
    <property type="entry name" value="Glyco_hydro/deAcase_b/a-brl"/>
</dbReference>
<dbReference type="Proteomes" id="UP000516428">
    <property type="component" value="Chromosome"/>
</dbReference>
<evidence type="ECO:0000259" key="3">
    <source>
        <dbReference type="PROSITE" id="PS51677"/>
    </source>
</evidence>
<dbReference type="Gene3D" id="3.20.20.370">
    <property type="entry name" value="Glycoside hydrolase/deacetylase"/>
    <property type="match status" value="1"/>
</dbReference>
<gene>
    <name evidence="4" type="ORF">IAG42_15485</name>
</gene>
<evidence type="ECO:0000313" key="4">
    <source>
        <dbReference type="EMBL" id="QNS04877.1"/>
    </source>
</evidence>
<keyword evidence="5" id="KW-1185">Reference proteome</keyword>
<keyword evidence="2" id="KW-0732">Signal</keyword>
<dbReference type="GO" id="GO:0005576">
    <property type="term" value="C:extracellular region"/>
    <property type="evidence" value="ECO:0007669"/>
    <property type="project" value="UniProtKB-SubCell"/>
</dbReference>
<dbReference type="CDD" id="cd10918">
    <property type="entry name" value="CE4_NodB_like_5s_6s"/>
    <property type="match status" value="1"/>
</dbReference>
<organism evidence="4 5">
    <name type="scientific">Streptomyces xanthii</name>
    <dbReference type="NCBI Taxonomy" id="2768069"/>
    <lineage>
        <taxon>Bacteria</taxon>
        <taxon>Bacillati</taxon>
        <taxon>Actinomycetota</taxon>
        <taxon>Actinomycetes</taxon>
        <taxon>Kitasatosporales</taxon>
        <taxon>Streptomycetaceae</taxon>
        <taxon>Streptomyces</taxon>
    </lineage>
</organism>
<evidence type="ECO:0000313" key="5">
    <source>
        <dbReference type="Proteomes" id="UP000516428"/>
    </source>
</evidence>
<proteinExistence type="predicted"/>
<protein>
    <submittedName>
        <fullName evidence="4">Polysaccharide deacetylase family protein</fullName>
    </submittedName>
</protein>
<dbReference type="EMBL" id="CP061281">
    <property type="protein sequence ID" value="QNS04877.1"/>
    <property type="molecule type" value="Genomic_DNA"/>
</dbReference>
<evidence type="ECO:0000256" key="1">
    <source>
        <dbReference type="ARBA" id="ARBA00004613"/>
    </source>
</evidence>
<sequence>MPADTVLRQPARSRPRDLLPGRSPWVVMYHSVDDCADDPYNVTVTPARLKQQLRWLRSRGLRGVTVGQLLDARRRGTGRGLVGLTFDDGYGDFAENALPLLRHYDCAATVFVLPGRLGGDNAWDADGPRKPLLTAQGIRAVAAAGMEIGSHGLTHVDLTRLDPERRRAEIEESHALLEELTGRRVHGFCYPYGSVDRATADAVRTAGYRYACAISPGPLTGQFALPRVFVGERDTPWRLELKRCVHPIRRRPWPTGEALHGEAGR</sequence>
<feature type="domain" description="NodB homology" evidence="3">
    <location>
        <begin position="80"/>
        <end position="265"/>
    </location>
</feature>
<dbReference type="KEGG" id="sxn:IAG42_15485"/>
<dbReference type="SUPFAM" id="SSF88713">
    <property type="entry name" value="Glycoside hydrolase/deacetylase"/>
    <property type="match status" value="1"/>
</dbReference>
<dbReference type="AlphaFoldDB" id="A0A7H1B822"/>